<reference evidence="9" key="1">
    <citation type="journal article" date="2023" name="Plant J.">
        <title>Genome sequences and population genomics provide insights into the demographic history, inbreeding, and mutation load of two 'living fossil' tree species of Dipteronia.</title>
        <authorList>
            <person name="Feng Y."/>
            <person name="Comes H.P."/>
            <person name="Chen J."/>
            <person name="Zhu S."/>
            <person name="Lu R."/>
            <person name="Zhang X."/>
            <person name="Li P."/>
            <person name="Qiu J."/>
            <person name="Olsen K.M."/>
            <person name="Qiu Y."/>
        </authorList>
    </citation>
    <scope>NUCLEOTIDE SEQUENCE</scope>
    <source>
        <strain evidence="9">NBL</strain>
    </source>
</reference>
<dbReference type="GO" id="GO:0005886">
    <property type="term" value="C:plasma membrane"/>
    <property type="evidence" value="ECO:0007669"/>
    <property type="project" value="UniProtKB-SubCell"/>
</dbReference>
<accession>A0AAE0DJA2</accession>
<protein>
    <recommendedName>
        <fullName evidence="8">SOSEKI DIX-like domain-containing protein</fullName>
    </recommendedName>
</protein>
<keyword evidence="10" id="KW-1185">Reference proteome</keyword>
<evidence type="ECO:0000256" key="4">
    <source>
        <dbReference type="ARBA" id="ARBA00022618"/>
    </source>
</evidence>
<name>A0AAE0DJA2_9ROSI</name>
<evidence type="ECO:0000256" key="1">
    <source>
        <dbReference type="ARBA" id="ARBA00004413"/>
    </source>
</evidence>
<dbReference type="Proteomes" id="UP001281410">
    <property type="component" value="Unassembled WGS sequence"/>
</dbReference>
<dbReference type="EMBL" id="JANJYJ010000973">
    <property type="protein sequence ID" value="KAK3169123.1"/>
    <property type="molecule type" value="Genomic_DNA"/>
</dbReference>
<comment type="similarity">
    <text evidence="7">Belongs to the SOSEKI family.</text>
</comment>
<dbReference type="PANTHER" id="PTHR31083:SF5">
    <property type="entry name" value="PROTEIN SOSEKI 1"/>
    <property type="match status" value="1"/>
</dbReference>
<keyword evidence="6" id="KW-0131">Cell cycle</keyword>
<evidence type="ECO:0000256" key="6">
    <source>
        <dbReference type="ARBA" id="ARBA00023306"/>
    </source>
</evidence>
<evidence type="ECO:0000259" key="8">
    <source>
        <dbReference type="Pfam" id="PF06136"/>
    </source>
</evidence>
<keyword evidence="5" id="KW-0472">Membrane</keyword>
<feature type="domain" description="SOSEKI DIX-like" evidence="8">
    <location>
        <begin position="17"/>
        <end position="96"/>
    </location>
</feature>
<evidence type="ECO:0000256" key="5">
    <source>
        <dbReference type="ARBA" id="ARBA00023136"/>
    </source>
</evidence>
<evidence type="ECO:0000313" key="10">
    <source>
        <dbReference type="Proteomes" id="UP001281410"/>
    </source>
</evidence>
<keyword evidence="3" id="KW-1003">Cell membrane</keyword>
<dbReference type="GO" id="GO:0051301">
    <property type="term" value="P:cell division"/>
    <property type="evidence" value="ECO:0007669"/>
    <property type="project" value="UniProtKB-KW"/>
</dbReference>
<keyword evidence="2" id="KW-0217">Developmental protein</keyword>
<evidence type="ECO:0000256" key="2">
    <source>
        <dbReference type="ARBA" id="ARBA00022473"/>
    </source>
</evidence>
<dbReference type="InterPro" id="IPR048351">
    <property type="entry name" value="SOK_DIX"/>
</dbReference>
<evidence type="ECO:0000313" key="9">
    <source>
        <dbReference type="EMBL" id="KAK3169123.1"/>
    </source>
</evidence>
<dbReference type="InterPro" id="IPR010369">
    <property type="entry name" value="SOK"/>
</dbReference>
<keyword evidence="4" id="KW-0132">Cell division</keyword>
<comment type="subcellular location">
    <subcellularLocation>
        <location evidence="1">Cell membrane</location>
        <topology evidence="1">Peripheral membrane protein</topology>
        <orientation evidence="1">Cytoplasmic side</orientation>
    </subcellularLocation>
</comment>
<gene>
    <name evidence="9" type="ORF">Dsin_000010</name>
</gene>
<sequence length="154" mass="17813">MEGVVKVNGGAGEVRRVHIIYLLSRMGRIEHPHLLRVHHLTRNGVYLREVRGQDFPEAFSWSYKRRYKNGYLWQDLLDDDLITPISDNEYVLKGSQYHNPAGSYNGGNHHEKKTCVLRNDEAVEVIEEQPSKSQMESEILDPIVVHPTETEHLL</sequence>
<comment type="caution">
    <text evidence="9">The sequence shown here is derived from an EMBL/GenBank/DDBJ whole genome shotgun (WGS) entry which is preliminary data.</text>
</comment>
<dbReference type="AlphaFoldDB" id="A0AAE0DJA2"/>
<dbReference type="PANTHER" id="PTHR31083">
    <property type="entry name" value="UPSTREAM OF FLC PROTEIN (DUF966)"/>
    <property type="match status" value="1"/>
</dbReference>
<evidence type="ECO:0000256" key="7">
    <source>
        <dbReference type="ARBA" id="ARBA00024211"/>
    </source>
</evidence>
<proteinExistence type="inferred from homology"/>
<organism evidence="9 10">
    <name type="scientific">Dipteronia sinensis</name>
    <dbReference type="NCBI Taxonomy" id="43782"/>
    <lineage>
        <taxon>Eukaryota</taxon>
        <taxon>Viridiplantae</taxon>
        <taxon>Streptophyta</taxon>
        <taxon>Embryophyta</taxon>
        <taxon>Tracheophyta</taxon>
        <taxon>Spermatophyta</taxon>
        <taxon>Magnoliopsida</taxon>
        <taxon>eudicotyledons</taxon>
        <taxon>Gunneridae</taxon>
        <taxon>Pentapetalae</taxon>
        <taxon>rosids</taxon>
        <taxon>malvids</taxon>
        <taxon>Sapindales</taxon>
        <taxon>Sapindaceae</taxon>
        <taxon>Hippocastanoideae</taxon>
        <taxon>Acereae</taxon>
        <taxon>Dipteronia</taxon>
    </lineage>
</organism>
<dbReference type="Pfam" id="PF06136">
    <property type="entry name" value="SOK"/>
    <property type="match status" value="1"/>
</dbReference>
<dbReference type="GO" id="GO:0051258">
    <property type="term" value="P:protein polymerization"/>
    <property type="evidence" value="ECO:0007669"/>
    <property type="project" value="UniProtKB-ARBA"/>
</dbReference>
<evidence type="ECO:0000256" key="3">
    <source>
        <dbReference type="ARBA" id="ARBA00022475"/>
    </source>
</evidence>